<evidence type="ECO:0000256" key="1">
    <source>
        <dbReference type="SAM" id="Phobius"/>
    </source>
</evidence>
<evidence type="ECO:0000313" key="3">
    <source>
        <dbReference type="Proteomes" id="UP000034034"/>
    </source>
</evidence>
<organism evidence="2 3">
    <name type="scientific">Streptomyces xiamenensis</name>
    <dbReference type="NCBI Taxonomy" id="408015"/>
    <lineage>
        <taxon>Bacteria</taxon>
        <taxon>Bacillati</taxon>
        <taxon>Actinomycetota</taxon>
        <taxon>Actinomycetes</taxon>
        <taxon>Kitasatosporales</taxon>
        <taxon>Streptomycetaceae</taxon>
        <taxon>Streptomyces</taxon>
    </lineage>
</organism>
<protein>
    <submittedName>
        <fullName evidence="2">Small hydrophobic protein membrane protein</fullName>
    </submittedName>
</protein>
<feature type="transmembrane region" description="Helical" evidence="1">
    <location>
        <begin position="46"/>
        <end position="71"/>
    </location>
</feature>
<feature type="transmembrane region" description="Helical" evidence="1">
    <location>
        <begin position="83"/>
        <end position="111"/>
    </location>
</feature>
<evidence type="ECO:0000313" key="2">
    <source>
        <dbReference type="EMBL" id="AKG46082.1"/>
    </source>
</evidence>
<dbReference type="Proteomes" id="UP000034034">
    <property type="component" value="Chromosome"/>
</dbReference>
<feature type="transmembrane region" description="Helical" evidence="1">
    <location>
        <begin position="139"/>
        <end position="157"/>
    </location>
</feature>
<dbReference type="EMBL" id="CP009922">
    <property type="protein sequence ID" value="AKG46082.1"/>
    <property type="molecule type" value="Genomic_DNA"/>
</dbReference>
<keyword evidence="1" id="KW-1133">Transmembrane helix</keyword>
<keyword evidence="1" id="KW-0472">Membrane</keyword>
<dbReference type="Pfam" id="PF04306">
    <property type="entry name" value="DUF456"/>
    <property type="match status" value="1"/>
</dbReference>
<name>A0A0F7G0X4_9ACTN</name>
<gene>
    <name evidence="2" type="ORF">SXIM_46980</name>
</gene>
<dbReference type="InterPro" id="IPR007403">
    <property type="entry name" value="DUF456"/>
</dbReference>
<reference evidence="2" key="1">
    <citation type="submission" date="2019-08" db="EMBL/GenBank/DDBJ databases">
        <title>Complete genome sequence of a mangrove-derived Streptomyces xiamenensis.</title>
        <authorList>
            <person name="Xu J."/>
        </authorList>
    </citation>
    <scope>NUCLEOTIDE SEQUENCE</scope>
    <source>
        <strain evidence="2">318</strain>
    </source>
</reference>
<sequence>MGIWQLLLVGLVMLLGLLGIMVPGVPGSLAVWAAVFWWSSAEGTSQAWWVLVTATALLLVHQVVQWLLPAAGRREAGVRKRQLLFAGGTGIVGFFVLPVVGVVPGFIGALYGWERARLGDHGAAVSSTRVIMRSVGRRMLVELAACLLVTGLWLGVLRWG</sequence>
<dbReference type="PATRIC" id="fig|408015.6.peg.4755"/>
<dbReference type="KEGG" id="sxi:SXIM_46980"/>
<keyword evidence="1" id="KW-0812">Transmembrane</keyword>
<keyword evidence="3" id="KW-1185">Reference proteome</keyword>
<dbReference type="AlphaFoldDB" id="A0A0F7G0X4"/>
<dbReference type="HOGENOM" id="CLU_109297_3_1_11"/>
<dbReference type="STRING" id="408015.SXIM_46980"/>
<dbReference type="RefSeq" id="WP_030730572.1">
    <property type="nucleotide sequence ID" value="NZ_CP009922.3"/>
</dbReference>
<proteinExistence type="predicted"/>
<accession>A0A0F7G0X4</accession>